<evidence type="ECO:0008006" key="12">
    <source>
        <dbReference type="Google" id="ProtNLM"/>
    </source>
</evidence>
<reference evidence="10" key="1">
    <citation type="journal article" date="2014" name="Int. J. Syst. Evol. Microbiol.">
        <title>Complete genome of a new Firmicutes species belonging to the dominant human colonic microbiota ('Ruminococcus bicirculans') reveals two chromosomes and a selective capacity to utilize plant glucans.</title>
        <authorList>
            <consortium name="NISC Comparative Sequencing Program"/>
            <person name="Wegmann U."/>
            <person name="Louis P."/>
            <person name="Goesmann A."/>
            <person name="Henrissat B."/>
            <person name="Duncan S.H."/>
            <person name="Flint H.J."/>
        </authorList>
    </citation>
    <scope>NUCLEOTIDE SEQUENCE</scope>
    <source>
        <strain evidence="10">VKM Ac-1246</strain>
    </source>
</reference>
<keyword evidence="4" id="KW-1003">Cell membrane</keyword>
<dbReference type="RefSeq" id="WP_229788054.1">
    <property type="nucleotide sequence ID" value="NZ_BMRK01000023.1"/>
</dbReference>
<keyword evidence="11" id="KW-1185">Reference proteome</keyword>
<feature type="region of interest" description="Disordered" evidence="8">
    <location>
        <begin position="450"/>
        <end position="489"/>
    </location>
</feature>
<feature type="transmembrane region" description="Helical" evidence="9">
    <location>
        <begin position="140"/>
        <end position="158"/>
    </location>
</feature>
<accession>A0ABQ5SV79</accession>
<evidence type="ECO:0000256" key="5">
    <source>
        <dbReference type="ARBA" id="ARBA00022692"/>
    </source>
</evidence>
<comment type="similarity">
    <text evidence="2">Belongs to the autoinducer-2 exporter (AI-2E) (TC 2.A.86) family.</text>
</comment>
<evidence type="ECO:0000256" key="9">
    <source>
        <dbReference type="SAM" id="Phobius"/>
    </source>
</evidence>
<dbReference type="EMBL" id="BSEL01000004">
    <property type="protein sequence ID" value="GLJ67729.1"/>
    <property type="molecule type" value="Genomic_DNA"/>
</dbReference>
<organism evidence="10 11">
    <name type="scientific">Nocardioides luteus</name>
    <dbReference type="NCBI Taxonomy" id="1844"/>
    <lineage>
        <taxon>Bacteria</taxon>
        <taxon>Bacillati</taxon>
        <taxon>Actinomycetota</taxon>
        <taxon>Actinomycetes</taxon>
        <taxon>Propionibacteriales</taxon>
        <taxon>Nocardioidaceae</taxon>
        <taxon>Nocardioides</taxon>
    </lineage>
</organism>
<feature type="transmembrane region" description="Helical" evidence="9">
    <location>
        <begin position="343"/>
        <end position="373"/>
    </location>
</feature>
<keyword evidence="5 9" id="KW-0812">Transmembrane</keyword>
<name>A0ABQ5SV79_9ACTN</name>
<proteinExistence type="inferred from homology"/>
<feature type="transmembrane region" description="Helical" evidence="9">
    <location>
        <begin position="315"/>
        <end position="337"/>
    </location>
</feature>
<dbReference type="Pfam" id="PF01594">
    <property type="entry name" value="AI-2E_transport"/>
    <property type="match status" value="1"/>
</dbReference>
<comment type="caution">
    <text evidence="10">The sequence shown here is derived from an EMBL/GenBank/DDBJ whole genome shotgun (WGS) entry which is preliminary data.</text>
</comment>
<feature type="transmembrane region" description="Helical" evidence="9">
    <location>
        <begin position="257"/>
        <end position="279"/>
    </location>
</feature>
<keyword evidence="3" id="KW-0813">Transport</keyword>
<evidence type="ECO:0000256" key="1">
    <source>
        <dbReference type="ARBA" id="ARBA00004651"/>
    </source>
</evidence>
<dbReference type="PANTHER" id="PTHR21716:SF53">
    <property type="entry name" value="PERMEASE PERM-RELATED"/>
    <property type="match status" value="1"/>
</dbReference>
<comment type="subcellular location">
    <subcellularLocation>
        <location evidence="1">Cell membrane</location>
        <topology evidence="1">Multi-pass membrane protein</topology>
    </subcellularLocation>
</comment>
<feature type="compositionally biased region" description="Pro residues" evidence="8">
    <location>
        <begin position="456"/>
        <end position="483"/>
    </location>
</feature>
<evidence type="ECO:0000256" key="8">
    <source>
        <dbReference type="SAM" id="MobiDB-lite"/>
    </source>
</evidence>
<protein>
    <recommendedName>
        <fullName evidence="12">AI-2E family transporter</fullName>
    </recommendedName>
</protein>
<dbReference type="PANTHER" id="PTHR21716">
    <property type="entry name" value="TRANSMEMBRANE PROTEIN"/>
    <property type="match status" value="1"/>
</dbReference>
<feature type="transmembrane region" description="Helical" evidence="9">
    <location>
        <begin position="414"/>
        <end position="440"/>
    </location>
</feature>
<keyword evidence="6 9" id="KW-1133">Transmembrane helix</keyword>
<sequence length="489" mass="51362">MTDQGDVPANEKDTAKTGFARMTGAFRRNREERGEERRARRHAQEEADARESAEVAKEAAAEARESAESFALRLVNQFERLREERQEQLAAPVPDRAPTAVTRANVPYGVEVAAQWGWRFIVIVAAGFLIVRALGYLSIVVVPVLVALLIAALVSPVVNGLARIGMRRSVSALFVVLGVLVAIIAMLSFAGTQVANGFSNLAGQTVKALDEIRDWLIHGPFNASENQVDTWFNTVQTTVEDWAAAYASNPFSRVSEVGGVALDVFAGLFIVLFSTYFFCAEGERIWGWLVRLAPRAARSRMDSSGRVAWVSLTQFTRATVIVAAVDAVGIMIVAAALQVPFVAAIGVLVFLSSFVPLVGATVAGAVAVLVALVSQGPLTALLMLGGVILVQQLEAHGLQPFLLGRWVRVHPLGVILAVATGIVLGGVAGALVAVPLVAALNAVATHLTASQATAQPSPPATSPAPPSAPPPSADGPTSPPPSSPGTGSL</sequence>
<dbReference type="Proteomes" id="UP001142292">
    <property type="component" value="Unassembled WGS sequence"/>
</dbReference>
<evidence type="ECO:0000313" key="10">
    <source>
        <dbReference type="EMBL" id="GLJ67729.1"/>
    </source>
</evidence>
<gene>
    <name evidence="10" type="ORF">GCM10017579_17650</name>
</gene>
<evidence type="ECO:0000256" key="6">
    <source>
        <dbReference type="ARBA" id="ARBA00022989"/>
    </source>
</evidence>
<evidence type="ECO:0000256" key="7">
    <source>
        <dbReference type="ARBA" id="ARBA00023136"/>
    </source>
</evidence>
<dbReference type="InterPro" id="IPR002549">
    <property type="entry name" value="AI-2E-like"/>
</dbReference>
<evidence type="ECO:0000256" key="3">
    <source>
        <dbReference type="ARBA" id="ARBA00022448"/>
    </source>
</evidence>
<feature type="transmembrane region" description="Helical" evidence="9">
    <location>
        <begin position="116"/>
        <end position="134"/>
    </location>
</feature>
<feature type="compositionally biased region" description="Basic and acidic residues" evidence="8">
    <location>
        <begin position="28"/>
        <end position="58"/>
    </location>
</feature>
<evidence type="ECO:0000256" key="2">
    <source>
        <dbReference type="ARBA" id="ARBA00009773"/>
    </source>
</evidence>
<feature type="region of interest" description="Disordered" evidence="8">
    <location>
        <begin position="1"/>
        <end position="58"/>
    </location>
</feature>
<feature type="transmembrane region" description="Helical" evidence="9">
    <location>
        <begin position="170"/>
        <end position="191"/>
    </location>
</feature>
<evidence type="ECO:0000313" key="11">
    <source>
        <dbReference type="Proteomes" id="UP001142292"/>
    </source>
</evidence>
<evidence type="ECO:0000256" key="4">
    <source>
        <dbReference type="ARBA" id="ARBA00022475"/>
    </source>
</evidence>
<keyword evidence="7 9" id="KW-0472">Membrane</keyword>
<reference evidence="10" key="2">
    <citation type="submission" date="2023-01" db="EMBL/GenBank/DDBJ databases">
        <authorList>
            <person name="Sun Q."/>
            <person name="Evtushenko L."/>
        </authorList>
    </citation>
    <scope>NUCLEOTIDE SEQUENCE</scope>
    <source>
        <strain evidence="10">VKM Ac-1246</strain>
    </source>
</reference>